<evidence type="ECO:0000259" key="2">
    <source>
        <dbReference type="Pfam" id="PF03732"/>
    </source>
</evidence>
<sequence>MYSEMLSEGGQQLLIKFVLKGRLTQSAKLRVESTYKTVSDMITDFRKKLLVKKSFTAIQKHIESISQGHKSINEYGSELEKLLTDLNISQADGNEYASTILKPINEKMVIKKFTDGLRSEKLSTIIAARNYSSLQDAIQAAKDESVPSSSAEVFRMTSTHRGRNNFSKYHRKGQSFQNFPENSYNNGRYSNHFTSKPPQSNFRGRFQNFRGNFNHYNKNVRYNHIKRNSYLVQNNNDQIQNSDRSGQKPPELDKKQFFRS</sequence>
<feature type="region of interest" description="Disordered" evidence="1">
    <location>
        <begin position="237"/>
        <end position="260"/>
    </location>
</feature>
<dbReference type="EMBL" id="LADJ01031091">
    <property type="protein sequence ID" value="KPJ21235.1"/>
    <property type="molecule type" value="Genomic_DNA"/>
</dbReference>
<keyword evidence="4" id="KW-1185">Reference proteome</keyword>
<evidence type="ECO:0000313" key="3">
    <source>
        <dbReference type="EMBL" id="KPJ21235.1"/>
    </source>
</evidence>
<organism evidence="3 4">
    <name type="scientific">Papilio machaon</name>
    <name type="common">Old World swallowtail butterfly</name>
    <dbReference type="NCBI Taxonomy" id="76193"/>
    <lineage>
        <taxon>Eukaryota</taxon>
        <taxon>Metazoa</taxon>
        <taxon>Ecdysozoa</taxon>
        <taxon>Arthropoda</taxon>
        <taxon>Hexapoda</taxon>
        <taxon>Insecta</taxon>
        <taxon>Pterygota</taxon>
        <taxon>Neoptera</taxon>
        <taxon>Endopterygota</taxon>
        <taxon>Lepidoptera</taxon>
        <taxon>Glossata</taxon>
        <taxon>Ditrysia</taxon>
        <taxon>Papilionoidea</taxon>
        <taxon>Papilionidae</taxon>
        <taxon>Papilioninae</taxon>
        <taxon>Papilio</taxon>
    </lineage>
</organism>
<evidence type="ECO:0000256" key="1">
    <source>
        <dbReference type="SAM" id="MobiDB-lite"/>
    </source>
</evidence>
<feature type="compositionally biased region" description="Basic and acidic residues" evidence="1">
    <location>
        <begin position="250"/>
        <end position="260"/>
    </location>
</feature>
<protein>
    <recommendedName>
        <fullName evidence="2">Retrotransposon gag domain-containing protein</fullName>
    </recommendedName>
</protein>
<dbReference type="InterPro" id="IPR005162">
    <property type="entry name" value="Retrotrans_gag_dom"/>
</dbReference>
<comment type="caution">
    <text evidence="3">The sequence shown here is derived from an EMBL/GenBank/DDBJ whole genome shotgun (WGS) entry which is preliminary data.</text>
</comment>
<dbReference type="Pfam" id="PF03732">
    <property type="entry name" value="Retrotrans_gag"/>
    <property type="match status" value="1"/>
</dbReference>
<dbReference type="Proteomes" id="UP000053240">
    <property type="component" value="Unassembled WGS sequence"/>
</dbReference>
<dbReference type="STRING" id="76193.A0A0N1IEB5"/>
<accession>A0A0N1IEB5</accession>
<evidence type="ECO:0000313" key="4">
    <source>
        <dbReference type="Proteomes" id="UP000053240"/>
    </source>
</evidence>
<dbReference type="AlphaFoldDB" id="A0A0N1IEB5"/>
<reference evidence="3 4" key="1">
    <citation type="journal article" date="2015" name="Nat. Commun.">
        <title>Outbred genome sequencing and CRISPR/Cas9 gene editing in butterflies.</title>
        <authorList>
            <person name="Li X."/>
            <person name="Fan D."/>
            <person name="Zhang W."/>
            <person name="Liu G."/>
            <person name="Zhang L."/>
            <person name="Zhao L."/>
            <person name="Fang X."/>
            <person name="Chen L."/>
            <person name="Dong Y."/>
            <person name="Chen Y."/>
            <person name="Ding Y."/>
            <person name="Zhao R."/>
            <person name="Feng M."/>
            <person name="Zhu Y."/>
            <person name="Feng Y."/>
            <person name="Jiang X."/>
            <person name="Zhu D."/>
            <person name="Xiang H."/>
            <person name="Feng X."/>
            <person name="Li S."/>
            <person name="Wang J."/>
            <person name="Zhang G."/>
            <person name="Kronforst M.R."/>
            <person name="Wang W."/>
        </authorList>
    </citation>
    <scope>NUCLEOTIDE SEQUENCE [LARGE SCALE GENOMIC DNA]</scope>
    <source>
        <strain evidence="3">Ya'a_city_454_Pm</strain>
        <tissue evidence="3">Whole body</tissue>
    </source>
</reference>
<dbReference type="InParanoid" id="A0A0N1IEB5"/>
<feature type="domain" description="Retrotransposon gag" evidence="2">
    <location>
        <begin position="32"/>
        <end position="118"/>
    </location>
</feature>
<gene>
    <name evidence="3" type="ORF">RR48_00944</name>
</gene>
<name>A0A0N1IEB5_PAPMA</name>
<proteinExistence type="predicted"/>